<dbReference type="KEGG" id="mph:MLP_20290"/>
<keyword evidence="2" id="KW-1185">Reference proteome</keyword>
<organism evidence="1 2">
    <name type="scientific">Microlunatus phosphovorus (strain ATCC 700054 / DSM 10555 / JCM 9379 / NBRC 101784 / NCIMB 13414 / VKM Ac-1990 / NM-1)</name>
    <dbReference type="NCBI Taxonomy" id="1032480"/>
    <lineage>
        <taxon>Bacteria</taxon>
        <taxon>Bacillati</taxon>
        <taxon>Actinomycetota</taxon>
        <taxon>Actinomycetes</taxon>
        <taxon>Propionibacteriales</taxon>
        <taxon>Propionibacteriaceae</taxon>
        <taxon>Microlunatus</taxon>
    </lineage>
</organism>
<evidence type="ECO:0000313" key="2">
    <source>
        <dbReference type="Proteomes" id="UP000007947"/>
    </source>
</evidence>
<dbReference type="RefSeq" id="WP_013862915.1">
    <property type="nucleotide sequence ID" value="NC_015635.1"/>
</dbReference>
<protein>
    <recommendedName>
        <fullName evidence="3">DUF1269 domain-containing protein</fullName>
    </recommendedName>
</protein>
<dbReference type="HOGENOM" id="CLU_1064821_0_0_11"/>
<proteinExistence type="predicted"/>
<gene>
    <name evidence="1" type="ordered locus">MLP_20290</name>
</gene>
<name>F5XDM0_MICPN</name>
<dbReference type="OrthoDB" id="1779644at2"/>
<reference evidence="1 2" key="1">
    <citation type="submission" date="2011-05" db="EMBL/GenBank/DDBJ databases">
        <title>Whole genome sequence of Microlunatus phosphovorus NM-1.</title>
        <authorList>
            <person name="Hosoyama A."/>
            <person name="Sasaki K."/>
            <person name="Harada T."/>
            <person name="Igarashi R."/>
            <person name="Kawakoshi A."/>
            <person name="Sasagawa M."/>
            <person name="Fukada J."/>
            <person name="Nakamura S."/>
            <person name="Katano Y."/>
            <person name="Hanada S."/>
            <person name="Kamagata Y."/>
            <person name="Nakamura N."/>
            <person name="Yamazaki S."/>
            <person name="Fujita N."/>
        </authorList>
    </citation>
    <scope>NUCLEOTIDE SEQUENCE [LARGE SCALE GENOMIC DNA]</scope>
    <source>
        <strain evidence="2">ATCC 700054 / DSM 10555 / JCM 9379 / NBRC 101784 / NCIMB 13414 / VKM Ac-1990 / NM-1</strain>
    </source>
</reference>
<sequence>MQFSDVGPLQVLVVGFDADARFDGLILEELERLITRGTIRVIDLRFVTCVDDGTVVEIELDALSEDERAGFGQVIDALRGLAGQPGGAVDGGTAGLGPAQLEALIAELQPGQSLGILLFEHTWATELKAAIRGVGGRMIAQGLLTPEAAVMIGAEVAAIAEAEATIELAAAVSGAAMLDAAAVVAAAEDVKAAAAVDAIRALIAAEIVADTAATMALESLVEAELISQAAYAAAAAEVLAVAEETDRALDALAAGQGSPES</sequence>
<dbReference type="eggNOG" id="COG4803">
    <property type="taxonomic scope" value="Bacteria"/>
</dbReference>
<accession>F5XDM0</accession>
<dbReference type="EMBL" id="AP012204">
    <property type="protein sequence ID" value="BAK35043.1"/>
    <property type="molecule type" value="Genomic_DNA"/>
</dbReference>
<dbReference type="AlphaFoldDB" id="F5XDM0"/>
<evidence type="ECO:0008006" key="3">
    <source>
        <dbReference type="Google" id="ProtNLM"/>
    </source>
</evidence>
<evidence type="ECO:0000313" key="1">
    <source>
        <dbReference type="EMBL" id="BAK35043.1"/>
    </source>
</evidence>
<dbReference type="STRING" id="1032480.MLP_20290"/>
<dbReference type="Proteomes" id="UP000007947">
    <property type="component" value="Chromosome"/>
</dbReference>